<sequence length="88" mass="10623">MFAPLLALPFLQFQLPEMLIWVSCGIEVTMLIFMLLTVKETPCTVRATRFQLSHIRQVLSKRFVLLIYYCLFHWQWGLRLYHLPLYFQ</sequence>
<dbReference type="Proteomes" id="UP000278733">
    <property type="component" value="Chromosome"/>
</dbReference>
<gene>
    <name evidence="2" type="ORF">NCTC8284_01577</name>
</gene>
<keyword evidence="1" id="KW-0472">Membrane</keyword>
<protein>
    <submittedName>
        <fullName evidence="2">Uncharacterized protein</fullName>
    </submittedName>
</protein>
<name>A0A448MMT9_9PAST</name>
<dbReference type="AlphaFoldDB" id="A0A448MMT9"/>
<feature type="transmembrane region" description="Helical" evidence="1">
    <location>
        <begin position="59"/>
        <end position="76"/>
    </location>
</feature>
<keyword evidence="1" id="KW-0812">Transmembrane</keyword>
<feature type="transmembrane region" description="Helical" evidence="1">
    <location>
        <begin position="20"/>
        <end position="38"/>
    </location>
</feature>
<organism evidence="2 3">
    <name type="scientific">Rodentibacter pneumotropicus</name>
    <dbReference type="NCBI Taxonomy" id="758"/>
    <lineage>
        <taxon>Bacteria</taxon>
        <taxon>Pseudomonadati</taxon>
        <taxon>Pseudomonadota</taxon>
        <taxon>Gammaproteobacteria</taxon>
        <taxon>Pasteurellales</taxon>
        <taxon>Pasteurellaceae</taxon>
        <taxon>Rodentibacter</taxon>
    </lineage>
</organism>
<evidence type="ECO:0000313" key="3">
    <source>
        <dbReference type="Proteomes" id="UP000278733"/>
    </source>
</evidence>
<keyword evidence="1" id="KW-1133">Transmembrane helix</keyword>
<dbReference type="KEGG" id="rpne:NCTC8284_01577"/>
<reference evidence="2 3" key="1">
    <citation type="submission" date="2018-12" db="EMBL/GenBank/DDBJ databases">
        <authorList>
            <consortium name="Pathogen Informatics"/>
        </authorList>
    </citation>
    <scope>NUCLEOTIDE SEQUENCE [LARGE SCALE GENOMIC DNA]</scope>
    <source>
        <strain evidence="2 3">NCTC8284</strain>
    </source>
</reference>
<evidence type="ECO:0000256" key="1">
    <source>
        <dbReference type="SAM" id="Phobius"/>
    </source>
</evidence>
<evidence type="ECO:0000313" key="2">
    <source>
        <dbReference type="EMBL" id="VEH66409.1"/>
    </source>
</evidence>
<proteinExistence type="predicted"/>
<dbReference type="EMBL" id="LR134405">
    <property type="protein sequence ID" value="VEH66409.1"/>
    <property type="molecule type" value="Genomic_DNA"/>
</dbReference>
<accession>A0A448MMT9</accession>